<evidence type="ECO:0000256" key="3">
    <source>
        <dbReference type="ARBA" id="ARBA00022525"/>
    </source>
</evidence>
<evidence type="ECO:0000313" key="6">
    <source>
        <dbReference type="EMBL" id="KAJ4919104.1"/>
    </source>
</evidence>
<evidence type="ECO:0000256" key="2">
    <source>
        <dbReference type="ARBA" id="ARBA00007236"/>
    </source>
</evidence>
<sequence>DVTLLHHHHHVCCSALWVEAASSSIVKALPPSCDSLLAFSSSVSSSSEGNRDIHRRSLSPWIWRSSTDPNRIPSTLWEAECSSSFCLSPNKQTDRHNLNSVPVLQNVLVLTRSSKGLCYIASECSRRSFDLRDPAVNKDPSSLITVVKMEDTMVVRENPMIAEIQNDEKDVKAEEDYSASFTPWRRHLNTDVQTPEPPEHICITNGGRGGGGGGGRGGDDEEMENKNSVYARVSKKVRPNPEGQQEVEQEVEQEVPSPPLPDRKSDLEG</sequence>
<evidence type="ECO:0000256" key="4">
    <source>
        <dbReference type="ARBA" id="ARBA00022729"/>
    </source>
</evidence>
<comment type="similarity">
    <text evidence="2">Belongs to the IL-17 family.</text>
</comment>
<dbReference type="InterPro" id="IPR029034">
    <property type="entry name" value="Cystine-knot_cytokine"/>
</dbReference>
<gene>
    <name evidence="6" type="ORF">JOQ06_021635</name>
</gene>
<proteinExistence type="inferred from homology"/>
<comment type="subcellular location">
    <subcellularLocation>
        <location evidence="1">Secreted</location>
    </subcellularLocation>
</comment>
<feature type="compositionally biased region" description="Gly residues" evidence="5">
    <location>
        <begin position="206"/>
        <end position="216"/>
    </location>
</feature>
<keyword evidence="3" id="KW-0964">Secreted</keyword>
<protein>
    <submittedName>
        <fullName evidence="6">Uncharacterized protein</fullName>
    </submittedName>
</protein>
<evidence type="ECO:0000313" key="7">
    <source>
        <dbReference type="Proteomes" id="UP001219934"/>
    </source>
</evidence>
<evidence type="ECO:0000256" key="1">
    <source>
        <dbReference type="ARBA" id="ARBA00004613"/>
    </source>
</evidence>
<dbReference type="InterPro" id="IPR010345">
    <property type="entry name" value="IL-17_fam"/>
</dbReference>
<organism evidence="6 7">
    <name type="scientific">Pogonophryne albipinna</name>
    <dbReference type="NCBI Taxonomy" id="1090488"/>
    <lineage>
        <taxon>Eukaryota</taxon>
        <taxon>Metazoa</taxon>
        <taxon>Chordata</taxon>
        <taxon>Craniata</taxon>
        <taxon>Vertebrata</taxon>
        <taxon>Euteleostomi</taxon>
        <taxon>Actinopterygii</taxon>
        <taxon>Neopterygii</taxon>
        <taxon>Teleostei</taxon>
        <taxon>Neoteleostei</taxon>
        <taxon>Acanthomorphata</taxon>
        <taxon>Eupercaria</taxon>
        <taxon>Perciformes</taxon>
        <taxon>Notothenioidei</taxon>
        <taxon>Pogonophryne</taxon>
    </lineage>
</organism>
<dbReference type="EMBL" id="JAPTMU010000340">
    <property type="protein sequence ID" value="KAJ4919104.1"/>
    <property type="molecule type" value="Genomic_DNA"/>
</dbReference>
<keyword evidence="7" id="KW-1185">Reference proteome</keyword>
<comment type="caution">
    <text evidence="6">The sequence shown here is derived from an EMBL/GenBank/DDBJ whole genome shotgun (WGS) entry which is preliminary data.</text>
</comment>
<dbReference type="GO" id="GO:0005125">
    <property type="term" value="F:cytokine activity"/>
    <property type="evidence" value="ECO:0007669"/>
    <property type="project" value="InterPro"/>
</dbReference>
<keyword evidence="4" id="KW-0732">Signal</keyword>
<name>A0AAD6A618_9TELE</name>
<feature type="non-terminal residue" evidence="6">
    <location>
        <position position="269"/>
    </location>
</feature>
<feature type="region of interest" description="Disordered" evidence="5">
    <location>
        <begin position="189"/>
        <end position="269"/>
    </location>
</feature>
<dbReference type="Gene3D" id="2.10.90.10">
    <property type="entry name" value="Cystine-knot cytokines"/>
    <property type="match status" value="1"/>
</dbReference>
<dbReference type="GO" id="GO:0005576">
    <property type="term" value="C:extracellular region"/>
    <property type="evidence" value="ECO:0007669"/>
    <property type="project" value="UniProtKB-SubCell"/>
</dbReference>
<dbReference type="Pfam" id="PF06083">
    <property type="entry name" value="IL17"/>
    <property type="match status" value="1"/>
</dbReference>
<accession>A0AAD6A618</accession>
<dbReference type="AlphaFoldDB" id="A0AAD6A618"/>
<reference evidence="6" key="1">
    <citation type="submission" date="2022-11" db="EMBL/GenBank/DDBJ databases">
        <title>Chromosome-level genome of Pogonophryne albipinna.</title>
        <authorList>
            <person name="Jo E."/>
        </authorList>
    </citation>
    <scope>NUCLEOTIDE SEQUENCE</scope>
    <source>
        <strain evidence="6">SGF0006</strain>
        <tissue evidence="6">Muscle</tissue>
    </source>
</reference>
<dbReference type="Proteomes" id="UP001219934">
    <property type="component" value="Unassembled WGS sequence"/>
</dbReference>
<evidence type="ECO:0000256" key="5">
    <source>
        <dbReference type="SAM" id="MobiDB-lite"/>
    </source>
</evidence>
<dbReference type="SUPFAM" id="SSF57501">
    <property type="entry name" value="Cystine-knot cytokines"/>
    <property type="match status" value="1"/>
</dbReference>